<dbReference type="InterPro" id="IPR005107">
    <property type="entry name" value="CO_DH_flav_C"/>
</dbReference>
<dbReference type="InterPro" id="IPR012175">
    <property type="entry name" value="Xanth_DH_ssu_bac"/>
</dbReference>
<evidence type="ECO:0000256" key="2">
    <source>
        <dbReference type="ARBA" id="ARBA00022723"/>
    </source>
</evidence>
<evidence type="ECO:0000313" key="8">
    <source>
        <dbReference type="EMBL" id="MBB6095534.1"/>
    </source>
</evidence>
<keyword evidence="9" id="KW-1185">Reference proteome</keyword>
<dbReference type="GO" id="GO:0051537">
    <property type="term" value="F:2 iron, 2 sulfur cluster binding"/>
    <property type="evidence" value="ECO:0007669"/>
    <property type="project" value="InterPro"/>
</dbReference>
<dbReference type="InterPro" id="IPR016167">
    <property type="entry name" value="FAD-bd_PCMH_sub1"/>
</dbReference>
<dbReference type="InterPro" id="IPR016169">
    <property type="entry name" value="FAD-bd_PCMH_sub2"/>
</dbReference>
<dbReference type="InterPro" id="IPR002888">
    <property type="entry name" value="2Fe-2S-bd"/>
</dbReference>
<dbReference type="PROSITE" id="PS00197">
    <property type="entry name" value="2FE2S_FER_1"/>
    <property type="match status" value="1"/>
</dbReference>
<dbReference type="GO" id="GO:0004854">
    <property type="term" value="F:xanthine dehydrogenase activity"/>
    <property type="evidence" value="ECO:0007669"/>
    <property type="project" value="UniProtKB-EC"/>
</dbReference>
<dbReference type="SUPFAM" id="SSF47741">
    <property type="entry name" value="CO dehydrogenase ISP C-domain like"/>
    <property type="match status" value="1"/>
</dbReference>
<feature type="domain" description="2Fe-2S ferredoxin-type" evidence="6">
    <location>
        <begin position="6"/>
        <end position="92"/>
    </location>
</feature>
<dbReference type="InterPro" id="IPR014307">
    <property type="entry name" value="Xanthine_DH_ssu"/>
</dbReference>
<dbReference type="GO" id="GO:0071949">
    <property type="term" value="F:FAD binding"/>
    <property type="evidence" value="ECO:0007669"/>
    <property type="project" value="InterPro"/>
</dbReference>
<accession>A0A841HSA4</accession>
<dbReference type="InterPro" id="IPR002346">
    <property type="entry name" value="Mopterin_DH_FAD-bd"/>
</dbReference>
<feature type="domain" description="FAD-binding PCMH-type" evidence="7">
    <location>
        <begin position="192"/>
        <end position="366"/>
    </location>
</feature>
<dbReference type="PROSITE" id="PS51085">
    <property type="entry name" value="2FE2S_FER_2"/>
    <property type="match status" value="1"/>
</dbReference>
<dbReference type="SUPFAM" id="SSF55447">
    <property type="entry name" value="CO dehydrogenase flavoprotein C-terminal domain-like"/>
    <property type="match status" value="1"/>
</dbReference>
<dbReference type="SUPFAM" id="SSF54292">
    <property type="entry name" value="2Fe-2S ferredoxin-like"/>
    <property type="match status" value="1"/>
</dbReference>
<dbReference type="SMART" id="SM01092">
    <property type="entry name" value="CO_deh_flav_C"/>
    <property type="match status" value="1"/>
</dbReference>
<dbReference type="InterPro" id="IPR001041">
    <property type="entry name" value="2Fe-2S_ferredoxin-type"/>
</dbReference>
<dbReference type="PANTHER" id="PTHR45444">
    <property type="entry name" value="XANTHINE DEHYDROGENASE"/>
    <property type="match status" value="1"/>
</dbReference>
<dbReference type="NCBIfam" id="TIGR02963">
    <property type="entry name" value="xanthine_xdhA"/>
    <property type="match status" value="1"/>
</dbReference>
<dbReference type="Gene3D" id="3.10.20.30">
    <property type="match status" value="1"/>
</dbReference>
<keyword evidence="3" id="KW-0274">FAD</keyword>
<dbReference type="Pfam" id="PF01799">
    <property type="entry name" value="Fer2_2"/>
    <property type="match status" value="1"/>
</dbReference>
<dbReference type="Proteomes" id="UP000588068">
    <property type="component" value="Unassembled WGS sequence"/>
</dbReference>
<dbReference type="CDD" id="cd00207">
    <property type="entry name" value="fer2"/>
    <property type="match status" value="1"/>
</dbReference>
<evidence type="ECO:0000256" key="5">
    <source>
        <dbReference type="ARBA" id="ARBA00023004"/>
    </source>
</evidence>
<dbReference type="Gene3D" id="3.30.390.50">
    <property type="entry name" value="CO dehydrogenase flavoprotein, C-terminal domain"/>
    <property type="match status" value="1"/>
</dbReference>
<dbReference type="PIRSF" id="PIRSF036557">
    <property type="entry name" value="XdhA_RC"/>
    <property type="match status" value="1"/>
</dbReference>
<dbReference type="InterPro" id="IPR016208">
    <property type="entry name" value="Ald_Oxase/xanthine_DH-like"/>
</dbReference>
<evidence type="ECO:0000259" key="6">
    <source>
        <dbReference type="PROSITE" id="PS51085"/>
    </source>
</evidence>
<dbReference type="RefSeq" id="WP_184334891.1">
    <property type="nucleotide sequence ID" value="NZ_JACHHZ010000005.1"/>
</dbReference>
<dbReference type="InterPro" id="IPR036683">
    <property type="entry name" value="CO_DH_flav_C_dom_sf"/>
</dbReference>
<dbReference type="InterPro" id="IPR012675">
    <property type="entry name" value="Beta-grasp_dom_sf"/>
</dbReference>
<evidence type="ECO:0000259" key="7">
    <source>
        <dbReference type="PROSITE" id="PS51387"/>
    </source>
</evidence>
<dbReference type="AlphaFoldDB" id="A0A841HSA4"/>
<dbReference type="Pfam" id="PF03450">
    <property type="entry name" value="CO_deh_flav_C"/>
    <property type="match status" value="1"/>
</dbReference>
<evidence type="ECO:0000256" key="3">
    <source>
        <dbReference type="ARBA" id="ARBA00022827"/>
    </source>
</evidence>
<reference evidence="8 9" key="1">
    <citation type="submission" date="2020-08" db="EMBL/GenBank/DDBJ databases">
        <title>Genomic Encyclopedia of Type Strains, Phase IV (KMG-IV): sequencing the most valuable type-strain genomes for metagenomic binning, comparative biology and taxonomic classification.</title>
        <authorList>
            <person name="Goeker M."/>
        </authorList>
    </citation>
    <scope>NUCLEOTIDE SEQUENCE [LARGE SCALE GENOMIC DNA]</scope>
    <source>
        <strain evidence="8 9">DSM 26723</strain>
    </source>
</reference>
<keyword evidence="1" id="KW-0285">Flavoprotein</keyword>
<dbReference type="PROSITE" id="PS51387">
    <property type="entry name" value="FAD_PCMH"/>
    <property type="match status" value="1"/>
</dbReference>
<keyword evidence="2" id="KW-0479">Metal-binding</keyword>
<dbReference type="InterPro" id="IPR036010">
    <property type="entry name" value="2Fe-2S_ferredoxin-like_sf"/>
</dbReference>
<sequence>MVPETDTIRFILDGQIVQIGDVPATTTVLEYLRETLGRTGTKEGCAEGDCGACTVVIGELDASGSIEYRAINSCIRYLPTLDGHELVTVESLQAGEILHPVQQSMVDRHGSQCGFCTPGFVMSLFALYLNDSAPERADVVNALAGNLCRCTGYRPIIDAGCHMNDYAATPKWNRTDSQSHERLERLRALRRTQPLARDGFMAPRTVDELAAAYSAAPRSLILAGGTDIGLWTTKQLRDLPPILYIGAIDELKRIDRAAGALRIGAAVRLTEALSAIVEIHPTLADVARRFASPPVCNSGTLCGNIANGSPIGDSMPVLIALGATIQLRSGDRMRTLPLDQFYLGYQKKDLHAGEFIVSVTIPAAAPALKVASYKVSKRFDQDISGVCAAFAMEIDGGVVRSARIAFGGMAAIPARAKHTEQALIGKPVGDTTIDDGVLALARDFQPLTDMRASGEYRTTVAGNLLRRFFAECAGGAS</sequence>
<dbReference type="SUPFAM" id="SSF56176">
    <property type="entry name" value="FAD-binding/transporter-associated domain-like"/>
    <property type="match status" value="1"/>
</dbReference>
<dbReference type="InterPro" id="IPR006058">
    <property type="entry name" value="2Fe2S_fd_BS"/>
</dbReference>
<dbReference type="GO" id="GO:0005506">
    <property type="term" value="F:iron ion binding"/>
    <property type="evidence" value="ECO:0007669"/>
    <property type="project" value="InterPro"/>
</dbReference>
<dbReference type="InterPro" id="IPR016166">
    <property type="entry name" value="FAD-bd_PCMH"/>
</dbReference>
<keyword evidence="4 8" id="KW-0560">Oxidoreductase</keyword>
<evidence type="ECO:0000313" key="9">
    <source>
        <dbReference type="Proteomes" id="UP000588068"/>
    </source>
</evidence>
<dbReference type="PANTHER" id="PTHR45444:SF3">
    <property type="entry name" value="XANTHINE DEHYDROGENASE"/>
    <property type="match status" value="1"/>
</dbReference>
<evidence type="ECO:0000256" key="1">
    <source>
        <dbReference type="ARBA" id="ARBA00022630"/>
    </source>
</evidence>
<dbReference type="Gene3D" id="1.10.150.120">
    <property type="entry name" value="[2Fe-2S]-binding domain"/>
    <property type="match status" value="1"/>
</dbReference>
<keyword evidence="5" id="KW-0408">Iron</keyword>
<dbReference type="EMBL" id="JACHHZ010000005">
    <property type="protein sequence ID" value="MBB6095534.1"/>
    <property type="molecule type" value="Genomic_DNA"/>
</dbReference>
<dbReference type="Gene3D" id="3.30.43.10">
    <property type="entry name" value="Uridine Diphospho-n-acetylenolpyruvylglucosamine Reductase, domain 2"/>
    <property type="match status" value="1"/>
</dbReference>
<comment type="caution">
    <text evidence="8">The sequence shown here is derived from an EMBL/GenBank/DDBJ whole genome shotgun (WGS) entry which is preliminary data.</text>
</comment>
<name>A0A841HSA4_9GAMM</name>
<proteinExistence type="predicted"/>
<gene>
    <name evidence="8" type="ORF">HNQ60_004424</name>
</gene>
<evidence type="ECO:0000256" key="4">
    <source>
        <dbReference type="ARBA" id="ARBA00023002"/>
    </source>
</evidence>
<dbReference type="InterPro" id="IPR036884">
    <property type="entry name" value="2Fe-2S-bd_dom_sf"/>
</dbReference>
<dbReference type="Gene3D" id="3.30.465.10">
    <property type="match status" value="1"/>
</dbReference>
<dbReference type="EC" id="1.17.1.4" evidence="8"/>
<organism evidence="8 9">
    <name type="scientific">Povalibacter uvarum</name>
    <dbReference type="NCBI Taxonomy" id="732238"/>
    <lineage>
        <taxon>Bacteria</taxon>
        <taxon>Pseudomonadati</taxon>
        <taxon>Pseudomonadota</taxon>
        <taxon>Gammaproteobacteria</taxon>
        <taxon>Steroidobacterales</taxon>
        <taxon>Steroidobacteraceae</taxon>
        <taxon>Povalibacter</taxon>
    </lineage>
</organism>
<dbReference type="InterPro" id="IPR036318">
    <property type="entry name" value="FAD-bd_PCMH-like_sf"/>
</dbReference>
<dbReference type="Pfam" id="PF00111">
    <property type="entry name" value="Fer2"/>
    <property type="match status" value="1"/>
</dbReference>
<protein>
    <submittedName>
        <fullName evidence="8">Xanthine dehydrogenase small subunit</fullName>
        <ecNumber evidence="8">1.17.1.4</ecNumber>
    </submittedName>
</protein>
<dbReference type="Pfam" id="PF00941">
    <property type="entry name" value="FAD_binding_5"/>
    <property type="match status" value="1"/>
</dbReference>